<comment type="catalytic activity">
    <reaction evidence="18">
        <text>L-histidyl-L-alpha-amino acid(out) = L-histidyl-L-alpha-amino acid(in)</text>
        <dbReference type="Rhea" id="RHEA:79379"/>
        <dbReference type="ChEBI" id="CHEBI:229964"/>
    </reaction>
</comment>
<comment type="catalytic activity">
    <reaction evidence="9">
        <text>L-histidyl-glycine(out) = L-histidyl-glycine(in)</text>
        <dbReference type="Rhea" id="RHEA:79395"/>
        <dbReference type="ChEBI" id="CHEBI:229957"/>
    </reaction>
</comment>
<evidence type="ECO:0000256" key="25">
    <source>
        <dbReference type="SAM" id="Phobius"/>
    </source>
</evidence>
<evidence type="ECO:0000256" key="10">
    <source>
        <dbReference type="ARBA" id="ARBA00044881"/>
    </source>
</evidence>
<dbReference type="SUPFAM" id="SSF103473">
    <property type="entry name" value="MFS general substrate transporter"/>
    <property type="match status" value="1"/>
</dbReference>
<dbReference type="InterPro" id="IPR020846">
    <property type="entry name" value="MFS_dom"/>
</dbReference>
<evidence type="ECO:0000256" key="16">
    <source>
        <dbReference type="ARBA" id="ARBA00044900"/>
    </source>
</evidence>
<comment type="catalytic activity">
    <reaction evidence="11">
        <text>L-alpha-aminoacyl-L-histidine(out) = L-alpha-aminoacyl-L-histidine(in)</text>
        <dbReference type="Rhea" id="RHEA:79375"/>
        <dbReference type="ChEBI" id="CHEBI:229967"/>
    </reaction>
</comment>
<comment type="catalytic activity">
    <reaction evidence="13">
        <text>L-alpha-aminoacyl-L-lysine(out) = L-alpha-aminoacyl-L-lysine(in)</text>
        <dbReference type="Rhea" id="RHEA:79383"/>
        <dbReference type="ChEBI" id="CHEBI:229966"/>
    </reaction>
</comment>
<comment type="function">
    <text evidence="23">Lysosomal dipeptide uniporter that selectively exports lysine, arginine or histidine-containing dipeptides with a net positive charge from the lysosome lumen into the cytosol. Could play a role in a specific type of protein O-glycosylation indirectly regulating macrophages migration and tissue invasion. Also essential for liver homeostasis.</text>
</comment>
<dbReference type="CDD" id="cd06174">
    <property type="entry name" value="MFS"/>
    <property type="match status" value="1"/>
</dbReference>
<dbReference type="InterPro" id="IPR011701">
    <property type="entry name" value="MFS"/>
</dbReference>
<feature type="transmembrane region" description="Helical" evidence="25">
    <location>
        <begin position="12"/>
        <end position="31"/>
    </location>
</feature>
<evidence type="ECO:0000256" key="8">
    <source>
        <dbReference type="ARBA" id="ARBA00044876"/>
    </source>
</evidence>
<evidence type="ECO:0000256" key="24">
    <source>
        <dbReference type="ARBA" id="ARBA00046376"/>
    </source>
</evidence>
<comment type="subunit">
    <text evidence="24">Homodimer. Interacts with lysosomal protein GLMP (via lumenal domain); the interaction starts while both proteins are still in the endoplasmic reticulum and is required for stabilization of MFSD1 in lysosomes but has no direct effect on its targeting to lysosomes or transporter activity.</text>
</comment>
<evidence type="ECO:0000256" key="22">
    <source>
        <dbReference type="ARBA" id="ARBA00045018"/>
    </source>
</evidence>
<feature type="transmembrane region" description="Helical" evidence="25">
    <location>
        <begin position="313"/>
        <end position="336"/>
    </location>
</feature>
<gene>
    <name evidence="27" type="ORF">DAI18_04750</name>
</gene>
<evidence type="ECO:0000256" key="6">
    <source>
        <dbReference type="ARBA" id="ARBA00023136"/>
    </source>
</evidence>
<comment type="catalytic activity">
    <reaction evidence="16">
        <text>L-lysyl-L-lysine(out) = L-lysyl-L-lysine(in)</text>
        <dbReference type="Rhea" id="RHEA:79403"/>
        <dbReference type="ChEBI" id="CHEBI:229956"/>
    </reaction>
</comment>
<evidence type="ECO:0000256" key="20">
    <source>
        <dbReference type="ARBA" id="ARBA00044924"/>
    </source>
</evidence>
<dbReference type="PROSITE" id="PS50850">
    <property type="entry name" value="MFS"/>
    <property type="match status" value="1"/>
</dbReference>
<evidence type="ECO:0000256" key="15">
    <source>
        <dbReference type="ARBA" id="ARBA00044899"/>
    </source>
</evidence>
<keyword evidence="28" id="KW-1185">Reference proteome</keyword>
<evidence type="ECO:0000256" key="5">
    <source>
        <dbReference type="ARBA" id="ARBA00022989"/>
    </source>
</evidence>
<evidence type="ECO:0000256" key="14">
    <source>
        <dbReference type="ARBA" id="ARBA00044898"/>
    </source>
</evidence>
<feature type="transmembrane region" description="Helical" evidence="25">
    <location>
        <begin position="138"/>
        <end position="158"/>
    </location>
</feature>
<feature type="transmembrane region" description="Helical" evidence="25">
    <location>
        <begin position="258"/>
        <end position="276"/>
    </location>
</feature>
<evidence type="ECO:0000256" key="3">
    <source>
        <dbReference type="ARBA" id="ARBA00022448"/>
    </source>
</evidence>
<keyword evidence="5 25" id="KW-1133">Transmembrane helix</keyword>
<evidence type="ECO:0000256" key="13">
    <source>
        <dbReference type="ARBA" id="ARBA00044893"/>
    </source>
</evidence>
<comment type="catalytic activity">
    <reaction evidence="14">
        <text>L-aspartyl-L-lysine(out) = L-aspartyl-L-lysine(in)</text>
        <dbReference type="Rhea" id="RHEA:79411"/>
        <dbReference type="ChEBI" id="CHEBI:229953"/>
    </reaction>
</comment>
<dbReference type="GO" id="GO:0022857">
    <property type="term" value="F:transmembrane transporter activity"/>
    <property type="evidence" value="ECO:0007669"/>
    <property type="project" value="InterPro"/>
</dbReference>
<comment type="catalytic activity">
    <reaction evidence="15">
        <text>L-arginyl-L-alpha-amino acid(out) = L-arginyl-L-alpha-amino acid(in)</text>
        <dbReference type="Rhea" id="RHEA:79371"/>
        <dbReference type="ChEBI" id="CHEBI:84315"/>
    </reaction>
</comment>
<dbReference type="Pfam" id="PF07690">
    <property type="entry name" value="MFS_1"/>
    <property type="match status" value="1"/>
</dbReference>
<feature type="transmembrane region" description="Helical" evidence="25">
    <location>
        <begin position="170"/>
        <end position="189"/>
    </location>
</feature>
<dbReference type="AlphaFoldDB" id="A0A2S0P7R3"/>
<dbReference type="STRING" id="1122240.GCA_000620105_00691"/>
<evidence type="ECO:0000256" key="4">
    <source>
        <dbReference type="ARBA" id="ARBA00022692"/>
    </source>
</evidence>
<dbReference type="KEGG" id="maer:DAI18_04750"/>
<name>A0A2S0P7R3_9NEIS</name>
<evidence type="ECO:0000256" key="12">
    <source>
        <dbReference type="ARBA" id="ARBA00044891"/>
    </source>
</evidence>
<protein>
    <recommendedName>
        <fullName evidence="21">Lysosomal dipeptide transporter MFSD1</fullName>
    </recommendedName>
    <alternativeName>
        <fullName evidence="22">Major facilitator superfamily domain-containing protein 1</fullName>
    </alternativeName>
</protein>
<feature type="transmembrane region" description="Helical" evidence="25">
    <location>
        <begin position="51"/>
        <end position="73"/>
    </location>
</feature>
<evidence type="ECO:0000256" key="23">
    <source>
        <dbReference type="ARBA" id="ARBA00045709"/>
    </source>
</evidence>
<comment type="catalytic activity">
    <reaction evidence="12">
        <text>L-lysyl-L-alpha-amino acid(out) = L-lysyl-L-alpha-amino acid(in)</text>
        <dbReference type="Rhea" id="RHEA:79387"/>
        <dbReference type="ChEBI" id="CHEBI:229965"/>
    </reaction>
</comment>
<keyword evidence="3" id="KW-0813">Transport</keyword>
<evidence type="ECO:0000256" key="2">
    <source>
        <dbReference type="ARBA" id="ARBA00008335"/>
    </source>
</evidence>
<feature type="transmembrane region" description="Helical" evidence="25">
    <location>
        <begin position="80"/>
        <end position="99"/>
    </location>
</feature>
<feature type="domain" description="Major facilitator superfamily (MFS) profile" evidence="26">
    <location>
        <begin position="14"/>
        <end position="406"/>
    </location>
</feature>
<evidence type="ECO:0000313" key="27">
    <source>
        <dbReference type="EMBL" id="AVY93429.1"/>
    </source>
</evidence>
<feature type="transmembrane region" description="Helical" evidence="25">
    <location>
        <begin position="105"/>
        <end position="126"/>
    </location>
</feature>
<feature type="transmembrane region" description="Helical" evidence="25">
    <location>
        <begin position="384"/>
        <end position="401"/>
    </location>
</feature>
<comment type="similarity">
    <text evidence="2">Belongs to the major facilitator superfamily.</text>
</comment>
<keyword evidence="4 25" id="KW-0812">Transmembrane</keyword>
<evidence type="ECO:0000256" key="21">
    <source>
        <dbReference type="ARBA" id="ARBA00044985"/>
    </source>
</evidence>
<reference evidence="27 28" key="1">
    <citation type="submission" date="2018-04" db="EMBL/GenBank/DDBJ databases">
        <title>Denitrifier Microvirgula.</title>
        <authorList>
            <person name="Anderson E."/>
            <person name="Jang J."/>
            <person name="Ishii S."/>
        </authorList>
    </citation>
    <scope>NUCLEOTIDE SEQUENCE [LARGE SCALE GENOMIC DNA]</scope>
    <source>
        <strain evidence="27 28">BE2.4</strain>
    </source>
</reference>
<dbReference type="PANTHER" id="PTHR23512:SF3">
    <property type="entry name" value="MAJOR FACILITATOR SUPERFAMILY DOMAIN-CONTAINING PROTEIN 1"/>
    <property type="match status" value="1"/>
</dbReference>
<comment type="catalytic activity">
    <reaction evidence="20">
        <text>L-lysyl-glycine(out) = L-lysyl-glycine(in)</text>
        <dbReference type="Rhea" id="RHEA:79407"/>
        <dbReference type="ChEBI" id="CHEBI:191202"/>
    </reaction>
</comment>
<dbReference type="PANTHER" id="PTHR23512">
    <property type="entry name" value="MAJOR FACILITATOR SUPERFAMILY DOMAIN-CONTAINING PROTEIN 1"/>
    <property type="match status" value="1"/>
</dbReference>
<evidence type="ECO:0000256" key="19">
    <source>
        <dbReference type="ARBA" id="ARBA00044919"/>
    </source>
</evidence>
<keyword evidence="6 25" id="KW-0472">Membrane</keyword>
<comment type="catalytic activity">
    <reaction evidence="8">
        <text>L-lysyl-L-alanine(out) = L-lysyl-L-alanine(in)</text>
        <dbReference type="Rhea" id="RHEA:79399"/>
        <dbReference type="ChEBI" id="CHEBI:229954"/>
    </reaction>
</comment>
<dbReference type="RefSeq" id="WP_107888841.1">
    <property type="nucleotide sequence ID" value="NZ_CP028519.1"/>
</dbReference>
<comment type="catalytic activity">
    <reaction evidence="17">
        <text>L-arginyl-glycine(out) = L-arginyl-glycine(in)</text>
        <dbReference type="Rhea" id="RHEA:79391"/>
        <dbReference type="ChEBI" id="CHEBI:229955"/>
    </reaction>
</comment>
<dbReference type="InterPro" id="IPR036259">
    <property type="entry name" value="MFS_trans_sf"/>
</dbReference>
<keyword evidence="7" id="KW-0458">Lysosome</keyword>
<evidence type="ECO:0000256" key="11">
    <source>
        <dbReference type="ARBA" id="ARBA00044884"/>
    </source>
</evidence>
<dbReference type="EMBL" id="CP028519">
    <property type="protein sequence ID" value="AVY93429.1"/>
    <property type="molecule type" value="Genomic_DNA"/>
</dbReference>
<evidence type="ECO:0000259" key="26">
    <source>
        <dbReference type="PROSITE" id="PS50850"/>
    </source>
</evidence>
<sequence length="409" mass="42620">MTVTPRLGGPVAWANWIVGTLFVVLLFDFQTGYAIVNSDLARDTGLGLGDVVALGAIYTWVFAVSQLFSGALLDRAGARIMLPLAIGCFALGAALFAMADSFAMLAWAQAVVAIGSSFGFVGAGFLGGRWFGFARFGLMFAMVQAIAAIGSTLGQAGLQAALAHVDWRAMSWWAAGAGAALTLVALAVVRDPQPQPRSSGGVAGFVTGVLHDILSVCRIPQVWFGVIAGAVLFGLLLALGVLWTPKILAAHGLSGTEAGYATSVLWLGLAVGAPLTARWSDAVHSRRLPMLLMTVLLVLGMAALLFLPLTALSAGVVCFVIGLATGGHMLSFVTAAELVEPRLIGTSAAIANGAKFIAAGLLMALPNRWLASTEPSLADYQLAFWPYFALLVVAALLAWGMQETWRDAE</sequence>
<dbReference type="Gene3D" id="1.20.1250.20">
    <property type="entry name" value="MFS general substrate transporter like domains"/>
    <property type="match status" value="2"/>
</dbReference>
<dbReference type="Proteomes" id="UP000244173">
    <property type="component" value="Chromosome"/>
</dbReference>
<dbReference type="InterPro" id="IPR052187">
    <property type="entry name" value="MFSD1"/>
</dbReference>
<comment type="subcellular location">
    <subcellularLocation>
        <location evidence="1">Lysosome membrane</location>
        <topology evidence="1">Multi-pass membrane protein</topology>
    </subcellularLocation>
</comment>
<accession>A0A2S0P7R3</accession>
<dbReference type="GO" id="GO:0005765">
    <property type="term" value="C:lysosomal membrane"/>
    <property type="evidence" value="ECO:0007669"/>
    <property type="project" value="UniProtKB-SubCell"/>
</dbReference>
<proteinExistence type="inferred from homology"/>
<evidence type="ECO:0000256" key="18">
    <source>
        <dbReference type="ARBA" id="ARBA00044912"/>
    </source>
</evidence>
<evidence type="ECO:0000256" key="7">
    <source>
        <dbReference type="ARBA" id="ARBA00023228"/>
    </source>
</evidence>
<comment type="catalytic activity">
    <reaction evidence="10">
        <text>L-alpha-aminoacyl-L-arginine(out) = L-alpha-aminoacyl-L-arginine(in)</text>
        <dbReference type="Rhea" id="RHEA:79367"/>
        <dbReference type="ChEBI" id="CHEBI:229968"/>
    </reaction>
</comment>
<organism evidence="27 28">
    <name type="scientific">Microvirgula aerodenitrificans</name>
    <dbReference type="NCBI Taxonomy" id="57480"/>
    <lineage>
        <taxon>Bacteria</taxon>
        <taxon>Pseudomonadati</taxon>
        <taxon>Pseudomonadota</taxon>
        <taxon>Betaproteobacteria</taxon>
        <taxon>Neisseriales</taxon>
        <taxon>Aquaspirillaceae</taxon>
        <taxon>Microvirgula</taxon>
    </lineage>
</organism>
<evidence type="ECO:0000256" key="9">
    <source>
        <dbReference type="ARBA" id="ARBA00044878"/>
    </source>
</evidence>
<feature type="transmembrane region" description="Helical" evidence="25">
    <location>
        <begin position="343"/>
        <end position="364"/>
    </location>
</feature>
<feature type="transmembrane region" description="Helical" evidence="25">
    <location>
        <begin position="288"/>
        <end position="307"/>
    </location>
</feature>
<evidence type="ECO:0000256" key="17">
    <source>
        <dbReference type="ARBA" id="ARBA00044903"/>
    </source>
</evidence>
<dbReference type="OrthoDB" id="9771451at2"/>
<evidence type="ECO:0000256" key="1">
    <source>
        <dbReference type="ARBA" id="ARBA00004155"/>
    </source>
</evidence>
<evidence type="ECO:0000313" key="28">
    <source>
        <dbReference type="Proteomes" id="UP000244173"/>
    </source>
</evidence>
<comment type="catalytic activity">
    <reaction evidence="19">
        <text>L-alanyl-L-lysine(out) = L-alanyl-L-lysine(in)</text>
        <dbReference type="Rhea" id="RHEA:79415"/>
        <dbReference type="ChEBI" id="CHEBI:192470"/>
    </reaction>
</comment>
<feature type="transmembrane region" description="Helical" evidence="25">
    <location>
        <begin position="222"/>
        <end position="243"/>
    </location>
</feature>